<organism evidence="2 3">
    <name type="scientific">Halarcobacter anaerophilus</name>
    <dbReference type="NCBI Taxonomy" id="877500"/>
    <lineage>
        <taxon>Bacteria</taxon>
        <taxon>Pseudomonadati</taxon>
        <taxon>Campylobacterota</taxon>
        <taxon>Epsilonproteobacteria</taxon>
        <taxon>Campylobacterales</taxon>
        <taxon>Arcobacteraceae</taxon>
        <taxon>Halarcobacter</taxon>
    </lineage>
</organism>
<proteinExistence type="predicted"/>
<evidence type="ECO:0000313" key="2">
    <source>
        <dbReference type="EMBL" id="RXJ62186.1"/>
    </source>
</evidence>
<dbReference type="InterPro" id="IPR036890">
    <property type="entry name" value="HATPase_C_sf"/>
</dbReference>
<accession>A0A4Q0XX81</accession>
<evidence type="ECO:0000259" key="1">
    <source>
        <dbReference type="Pfam" id="PF02518"/>
    </source>
</evidence>
<dbReference type="AlphaFoldDB" id="A0A4Q0XX81"/>
<dbReference type="OrthoDB" id="479131at2"/>
<dbReference type="InterPro" id="IPR003594">
    <property type="entry name" value="HATPase_dom"/>
</dbReference>
<comment type="caution">
    <text evidence="2">The sequence shown here is derived from an EMBL/GenBank/DDBJ whole genome shotgun (WGS) entry which is preliminary data.</text>
</comment>
<keyword evidence="3" id="KW-1185">Reference proteome</keyword>
<evidence type="ECO:0000313" key="3">
    <source>
        <dbReference type="Proteomes" id="UP000290191"/>
    </source>
</evidence>
<dbReference type="Pfam" id="PF02518">
    <property type="entry name" value="HATPase_c"/>
    <property type="match status" value="1"/>
</dbReference>
<dbReference type="Gene3D" id="3.30.565.10">
    <property type="entry name" value="Histidine kinase-like ATPase, C-terminal domain"/>
    <property type="match status" value="1"/>
</dbReference>
<feature type="domain" description="Histidine kinase/HSP90-like ATPase" evidence="1">
    <location>
        <begin position="41"/>
        <end position="128"/>
    </location>
</feature>
<dbReference type="Proteomes" id="UP000290191">
    <property type="component" value="Unassembled WGS sequence"/>
</dbReference>
<reference evidence="2 3" key="1">
    <citation type="submission" date="2017-10" db="EMBL/GenBank/DDBJ databases">
        <title>Genomics of the genus Arcobacter.</title>
        <authorList>
            <person name="Perez-Cataluna A."/>
            <person name="Figueras M.J."/>
        </authorList>
    </citation>
    <scope>NUCLEOTIDE SEQUENCE [LARGE SCALE GENOMIC DNA]</scope>
    <source>
        <strain evidence="2 3">DSM 24636</strain>
    </source>
</reference>
<name>A0A4Q0XX81_9BACT</name>
<protein>
    <recommendedName>
        <fullName evidence="1">Histidine kinase/HSP90-like ATPase domain-containing protein</fullName>
    </recommendedName>
</protein>
<dbReference type="SUPFAM" id="SSF55874">
    <property type="entry name" value="ATPase domain of HSP90 chaperone/DNA topoisomerase II/histidine kinase"/>
    <property type="match status" value="1"/>
</dbReference>
<dbReference type="EMBL" id="PDKO01000009">
    <property type="protein sequence ID" value="RXJ62186.1"/>
    <property type="molecule type" value="Genomic_DNA"/>
</dbReference>
<dbReference type="STRING" id="877500.GCA_000935065_03317"/>
<sequence length="131" mass="14874">MYKRQWMLLRVTKKSDVAVLLTNVRQFLKEHDISNKGLLLEIKTIVSELIYNIQKYTPKGSVNLEFQDKHNLKIEAIDQGSGIENFNLAIQDGYSTSGTLGLGFASIFRLSDEVEVQTSEQGTIINIKKRV</sequence>
<gene>
    <name evidence="2" type="ORF">CRV06_10495</name>
</gene>